<dbReference type="Gene3D" id="3.40.50.1450">
    <property type="entry name" value="HybD-like"/>
    <property type="match status" value="1"/>
</dbReference>
<dbReference type="Pfam" id="PF03418">
    <property type="entry name" value="Peptidase_A25"/>
    <property type="match status" value="1"/>
</dbReference>
<dbReference type="RefSeq" id="WP_377326948.1">
    <property type="nucleotide sequence ID" value="NZ_JBHUMZ010000007.1"/>
</dbReference>
<evidence type="ECO:0000256" key="4">
    <source>
        <dbReference type="HAMAP-Rule" id="MF_00626"/>
    </source>
</evidence>
<dbReference type="InterPro" id="IPR005080">
    <property type="entry name" value="Peptidase_A25"/>
</dbReference>
<feature type="propeptide" id="PRO_5044934672" evidence="4">
    <location>
        <begin position="1"/>
        <end position="11"/>
    </location>
</feature>
<dbReference type="NCBIfam" id="TIGR01441">
    <property type="entry name" value="GPR"/>
    <property type="match status" value="1"/>
</dbReference>
<keyword evidence="1 4" id="KW-0645">Protease</keyword>
<evidence type="ECO:0000313" key="6">
    <source>
        <dbReference type="Proteomes" id="UP001597452"/>
    </source>
</evidence>
<dbReference type="PIRSF" id="PIRSF019549">
    <property type="entry name" value="Peptidase_A25"/>
    <property type="match status" value="1"/>
</dbReference>
<comment type="PTM">
    <text evidence="4">Autoproteolytically processed. The inactive tetrameric zymogen termed p46 autoprocesses to a smaller form termed p41, which is active only during spore germination.</text>
</comment>
<dbReference type="InterPro" id="IPR023430">
    <property type="entry name" value="Pept_HybD-like_dom_sf"/>
</dbReference>
<comment type="subunit">
    <text evidence="4">Homotetramer.</text>
</comment>
<comment type="similarity">
    <text evidence="4">Belongs to the peptidase A25 family.</text>
</comment>
<accession>A0ABW5Q6S5</accession>
<evidence type="ECO:0000256" key="2">
    <source>
        <dbReference type="ARBA" id="ARBA00022801"/>
    </source>
</evidence>
<keyword evidence="2 4" id="KW-0378">Hydrolase</keyword>
<gene>
    <name evidence="4 5" type="primary">gpr</name>
    <name evidence="5" type="ORF">ACFSW4_01240</name>
</gene>
<reference evidence="6" key="1">
    <citation type="journal article" date="2019" name="Int. J. Syst. Evol. Microbiol.">
        <title>The Global Catalogue of Microorganisms (GCM) 10K type strain sequencing project: providing services to taxonomists for standard genome sequencing and annotation.</title>
        <authorList>
            <consortium name="The Broad Institute Genomics Platform"/>
            <consortium name="The Broad Institute Genome Sequencing Center for Infectious Disease"/>
            <person name="Wu L."/>
            <person name="Ma J."/>
        </authorList>
    </citation>
    <scope>NUCLEOTIDE SEQUENCE [LARGE SCALE GENOMIC DNA]</scope>
    <source>
        <strain evidence="6">TISTR 1571</strain>
    </source>
</reference>
<evidence type="ECO:0000256" key="3">
    <source>
        <dbReference type="ARBA" id="ARBA00023145"/>
    </source>
</evidence>
<protein>
    <recommendedName>
        <fullName evidence="4">Germination protease</fullName>
        <ecNumber evidence="4">3.4.24.78</ecNumber>
    </recommendedName>
    <alternativeName>
        <fullName evidence="4">GPR endopeptidase</fullName>
    </alternativeName>
    <alternativeName>
        <fullName evidence="4">Germination proteinase</fullName>
    </alternativeName>
    <alternativeName>
        <fullName evidence="4">Spore protease</fullName>
    </alternativeName>
</protein>
<comment type="caution">
    <text evidence="5">The sequence shown here is derived from an EMBL/GenBank/DDBJ whole genome shotgun (WGS) entry which is preliminary data.</text>
</comment>
<dbReference type="HAMAP" id="MF_00626">
    <property type="entry name" value="Germination_prot"/>
    <property type="match status" value="1"/>
</dbReference>
<keyword evidence="3 4" id="KW-0865">Zymogen</keyword>
<evidence type="ECO:0000256" key="1">
    <source>
        <dbReference type="ARBA" id="ARBA00022670"/>
    </source>
</evidence>
<dbReference type="SUPFAM" id="SSF53163">
    <property type="entry name" value="HybD-like"/>
    <property type="match status" value="1"/>
</dbReference>
<dbReference type="GO" id="GO:0016787">
    <property type="term" value="F:hydrolase activity"/>
    <property type="evidence" value="ECO:0007669"/>
    <property type="project" value="UniProtKB-KW"/>
</dbReference>
<dbReference type="Proteomes" id="UP001597452">
    <property type="component" value="Unassembled WGS sequence"/>
</dbReference>
<organism evidence="5 6">
    <name type="scientific">Piscibacillus salipiscarius</name>
    <dbReference type="NCBI Taxonomy" id="299480"/>
    <lineage>
        <taxon>Bacteria</taxon>
        <taxon>Bacillati</taxon>
        <taxon>Bacillota</taxon>
        <taxon>Bacilli</taxon>
        <taxon>Bacillales</taxon>
        <taxon>Bacillaceae</taxon>
        <taxon>Piscibacillus</taxon>
    </lineage>
</organism>
<feature type="chain" id="PRO_5044934671" description="Germination protease" evidence="4">
    <location>
        <begin position="12"/>
        <end position="364"/>
    </location>
</feature>
<evidence type="ECO:0000313" key="5">
    <source>
        <dbReference type="EMBL" id="MFD2637495.1"/>
    </source>
</evidence>
<comment type="catalytic activity">
    <reaction evidence="4">
        <text>Endopeptidase action with P4 Glu or Asp, P1 preferably Glu &gt; Asp, P1' hydrophobic and P2' Ala.</text>
        <dbReference type="EC" id="3.4.24.78"/>
    </reaction>
</comment>
<comment type="function">
    <text evidence="4">Initiates the rapid degradation of small, acid-soluble proteins during spore germination.</text>
</comment>
<sequence length="364" mass="40611">MERREFKPRTDLAVEAQEMFVEQNPDKKHELDGIIINEYKKGEYKLTRVEIDKKGSERVGKKPGNYITIESQELRKMDPEFGRKSSIILGEEIKRLMEEHTIPDDARCLIVGLGNGYVTPDALGPNTVNKLYVTSHLFKLHPEMIGEGDRSVSAFTPGVMGLTGMETSDIIFGVVRKTNPDFMIVVDALAARSIDRVNTTIQLSDTGINPGSGVGNDRKEVSKETLNIPVFSLGIPTVVDAVTITNDTIDYILKHFGREMEEGDKPGNALTPAGMDFGERREFTDEDLPDEEARQTYLGIVGALKEDEKRQLIREVLRPTGHNLIVTPKEVDEVIEYMSEVVASGINQALHDSVTPENAKHYLN</sequence>
<keyword evidence="6" id="KW-1185">Reference proteome</keyword>
<proteinExistence type="inferred from homology"/>
<dbReference type="EC" id="3.4.24.78" evidence="4"/>
<dbReference type="EMBL" id="JBHUMZ010000007">
    <property type="protein sequence ID" value="MFD2637495.1"/>
    <property type="molecule type" value="Genomic_DNA"/>
</dbReference>
<name>A0ABW5Q6S5_9BACI</name>